<dbReference type="EMBL" id="SCLX01000008">
    <property type="protein sequence ID" value="RXF59460.1"/>
    <property type="molecule type" value="Genomic_DNA"/>
</dbReference>
<reference evidence="2" key="3">
    <citation type="submission" date="2023-08" db="EMBL/GenBank/DDBJ databases">
        <title>Lactobacillus from the Female Urinary Tract.</title>
        <authorList>
            <person name="Stegman N."/>
            <person name="Jackson B."/>
            <person name="Steiling M."/>
            <person name="Sedano C."/>
            <person name="Wolfe A."/>
            <person name="Putonti C."/>
        </authorList>
    </citation>
    <scope>NUCLEOTIDE SEQUENCE</scope>
    <source>
        <strain evidence="2">UMB5661</strain>
    </source>
</reference>
<keyword evidence="1" id="KW-0472">Membrane</keyword>
<feature type="transmembrane region" description="Helical" evidence="1">
    <location>
        <begin position="278"/>
        <end position="296"/>
    </location>
</feature>
<evidence type="ECO:0000256" key="1">
    <source>
        <dbReference type="SAM" id="Phobius"/>
    </source>
</evidence>
<evidence type="ECO:0008006" key="7">
    <source>
        <dbReference type="Google" id="ProtNLM"/>
    </source>
</evidence>
<keyword evidence="1" id="KW-0812">Transmembrane</keyword>
<feature type="transmembrane region" description="Helical" evidence="1">
    <location>
        <begin position="83"/>
        <end position="104"/>
    </location>
</feature>
<dbReference type="NCBIfam" id="TIGR03766">
    <property type="entry name" value="TIGR03766 family XrtG-associated glycosyltransferase"/>
    <property type="match status" value="1"/>
</dbReference>
<reference evidence="4 6" key="1">
    <citation type="submission" date="2017-06" db="EMBL/GenBank/DDBJ databases">
        <authorList>
            <person name="Swanenburg J."/>
            <person name="Kort R."/>
        </authorList>
    </citation>
    <scope>NUCLEOTIDE SEQUENCE [LARGE SCALE GENOMIC DNA]</scope>
    <source>
        <strain evidence="4 6">RL05</strain>
    </source>
</reference>
<feature type="transmembrane region" description="Helical" evidence="1">
    <location>
        <begin position="156"/>
        <end position="181"/>
    </location>
</feature>
<name>A0A4Q0LWG8_9LACO</name>
<dbReference type="InterPro" id="IPR021200">
    <property type="entry name" value="CHIM_prot"/>
</dbReference>
<feature type="transmembrane region" description="Helical" evidence="1">
    <location>
        <begin position="447"/>
        <end position="466"/>
    </location>
</feature>
<evidence type="ECO:0000313" key="3">
    <source>
        <dbReference type="EMBL" id="RXF59460.1"/>
    </source>
</evidence>
<gene>
    <name evidence="4" type="ORF">CEE75_04170</name>
    <name evidence="3" type="ORF">ERD32_02385</name>
    <name evidence="2" type="ORF">RON39_10015</name>
</gene>
<feature type="transmembrane region" description="Helical" evidence="1">
    <location>
        <begin position="188"/>
        <end position="208"/>
    </location>
</feature>
<organism evidence="3 5">
    <name type="scientific">Lactobacillus crispatus</name>
    <dbReference type="NCBI Taxonomy" id="47770"/>
    <lineage>
        <taxon>Bacteria</taxon>
        <taxon>Bacillati</taxon>
        <taxon>Bacillota</taxon>
        <taxon>Bacilli</taxon>
        <taxon>Lactobacillales</taxon>
        <taxon>Lactobacillaceae</taxon>
        <taxon>Lactobacillus</taxon>
    </lineage>
</organism>
<evidence type="ECO:0000313" key="2">
    <source>
        <dbReference type="EMBL" id="MDT9610438.1"/>
    </source>
</evidence>
<dbReference type="Proteomes" id="UP001253287">
    <property type="component" value="Unassembled WGS sequence"/>
</dbReference>
<feature type="transmembrane region" description="Helical" evidence="1">
    <location>
        <begin position="473"/>
        <end position="489"/>
    </location>
</feature>
<sequence>MNISKISPKIFHFGNGVIRAFFFGLIIISFFAVLSSTNWLPDAKTTTGLTYIMFALLLILVLSWFSFPKFQMFLKTIFIKHKWITSIICLVLALIWQIQFVYFVHPAIGFDVSAVHNTIINPNLPELRGYFSVNYNNLSILLTLRQVANIFHSTSWLTMALCSTLVTDLSVLVIIATIAIINFQKIPNIIYILASLLSIFPICMVPYTDVWCLLPISLSIFGWSIATQKSYLVVIRFLGAILSGISLACGVWIKPSVAVWGIAAILTSLLYILKNNKVILTSIFCLTIAASFVLAYQPLKKAVQDQHYIIVNQKRQIPMIHFINVGLTHDGAYDPKAALKMDELPTKKQKVVYSKKMIIKRLKKRGPLGYLQFLVKKQGLNTADGTFGWLHEGHFIISKQPSEGWRGFLAEFIYPNGKYVIEFRFIAQILWTIIIFVLLFSFQKGGFIIQTLRMALVGGFIFLLLFEGGRSRYLVQFLPIILILTALSADTAKYNLDKILTAILPKRGF</sequence>
<reference evidence="3 5" key="2">
    <citation type="submission" date="2019-01" db="EMBL/GenBank/DDBJ databases">
        <title>The genome sequence of Lactobacillus crispatus L49.</title>
        <authorList>
            <person name="Zhong J."/>
            <person name="Zhang J."/>
        </authorList>
    </citation>
    <scope>NUCLEOTIDE SEQUENCE [LARGE SCALE GENOMIC DNA]</scope>
    <source>
        <strain evidence="3 5">L49</strain>
    </source>
</reference>
<dbReference type="AlphaFoldDB" id="A0A4Q0LWG8"/>
<feature type="transmembrane region" description="Helical" evidence="1">
    <location>
        <begin position="49"/>
        <end position="67"/>
    </location>
</feature>
<proteinExistence type="predicted"/>
<dbReference type="RefSeq" id="WP_005722765.1">
    <property type="nucleotide sequence ID" value="NZ_CAZZQI010000001.1"/>
</dbReference>
<dbReference type="Proteomes" id="UP000289808">
    <property type="component" value="Unassembled WGS sequence"/>
</dbReference>
<protein>
    <recommendedName>
        <fullName evidence="7">Integral membrane protein</fullName>
    </recommendedName>
</protein>
<dbReference type="EMBL" id="JAVTXN010000072">
    <property type="protein sequence ID" value="MDT9610438.1"/>
    <property type="molecule type" value="Genomic_DNA"/>
</dbReference>
<feature type="transmembrane region" description="Helical" evidence="1">
    <location>
        <begin position="251"/>
        <end position="272"/>
    </location>
</feature>
<evidence type="ECO:0000313" key="4">
    <source>
        <dbReference type="EMBL" id="TDN32445.1"/>
    </source>
</evidence>
<evidence type="ECO:0000313" key="5">
    <source>
        <dbReference type="Proteomes" id="UP000289808"/>
    </source>
</evidence>
<comment type="caution">
    <text evidence="3">The sequence shown here is derived from an EMBL/GenBank/DDBJ whole genome shotgun (WGS) entry which is preliminary data.</text>
</comment>
<dbReference type="Proteomes" id="UP000295195">
    <property type="component" value="Unassembled WGS sequence"/>
</dbReference>
<accession>A0A4Q0LWG8</accession>
<feature type="transmembrane region" description="Helical" evidence="1">
    <location>
        <begin position="423"/>
        <end position="441"/>
    </location>
</feature>
<dbReference type="EMBL" id="NKLP01000070">
    <property type="protein sequence ID" value="TDN32445.1"/>
    <property type="molecule type" value="Genomic_DNA"/>
</dbReference>
<keyword evidence="1" id="KW-1133">Transmembrane helix</keyword>
<evidence type="ECO:0000313" key="6">
    <source>
        <dbReference type="Proteomes" id="UP000295195"/>
    </source>
</evidence>
<feature type="transmembrane region" description="Helical" evidence="1">
    <location>
        <begin position="20"/>
        <end position="37"/>
    </location>
</feature>